<dbReference type="EMBL" id="JAHHUM010000093">
    <property type="protein sequence ID" value="KAK5622631.1"/>
    <property type="molecule type" value="Genomic_DNA"/>
</dbReference>
<evidence type="ECO:0000256" key="3">
    <source>
        <dbReference type="SAM" id="MobiDB-lite"/>
    </source>
</evidence>
<dbReference type="PANTHER" id="PTHR11731:SF21">
    <property type="entry name" value="INACTIVE DIPEPTIDYL PEPTIDASE 10"/>
    <property type="match status" value="1"/>
</dbReference>
<dbReference type="InterPro" id="IPR001375">
    <property type="entry name" value="Peptidase_S9_cat"/>
</dbReference>
<feature type="region of interest" description="Disordered" evidence="3">
    <location>
        <begin position="41"/>
        <end position="64"/>
    </location>
</feature>
<evidence type="ECO:0000313" key="8">
    <source>
        <dbReference type="Proteomes" id="UP001311232"/>
    </source>
</evidence>
<dbReference type="FunFam" id="3.40.50.1820:FF:000003">
    <property type="entry name" value="Dipeptidyl peptidase 4"/>
    <property type="match status" value="1"/>
</dbReference>
<comment type="caution">
    <text evidence="7">The sequence shown here is derived from an EMBL/GenBank/DDBJ whole genome shotgun (WGS) entry which is preliminary data.</text>
</comment>
<feature type="domain" description="Dipeptidylpeptidase IV N-terminal" evidence="6">
    <location>
        <begin position="256"/>
        <end position="621"/>
    </location>
</feature>
<feature type="domain" description="Peptidase S9 prolyl oligopeptidase catalytic" evidence="5">
    <location>
        <begin position="707"/>
        <end position="903"/>
    </location>
</feature>
<feature type="transmembrane region" description="Helical" evidence="4">
    <location>
        <begin position="79"/>
        <end position="100"/>
    </location>
</feature>
<dbReference type="InterPro" id="IPR050278">
    <property type="entry name" value="Serine_Prot_S9B/DPPIV"/>
</dbReference>
<keyword evidence="4" id="KW-0812">Transmembrane</keyword>
<keyword evidence="2" id="KW-0325">Glycoprotein</keyword>
<evidence type="ECO:0008006" key="9">
    <source>
        <dbReference type="Google" id="ProtNLM"/>
    </source>
</evidence>
<keyword evidence="4" id="KW-0472">Membrane</keyword>
<dbReference type="GO" id="GO:1901379">
    <property type="term" value="P:regulation of potassium ion transmembrane transport"/>
    <property type="evidence" value="ECO:0007669"/>
    <property type="project" value="TreeGrafter"/>
</dbReference>
<dbReference type="InterPro" id="IPR029058">
    <property type="entry name" value="AB_hydrolase_fold"/>
</dbReference>
<evidence type="ECO:0000259" key="5">
    <source>
        <dbReference type="Pfam" id="PF00326"/>
    </source>
</evidence>
<dbReference type="GO" id="GO:0008236">
    <property type="term" value="F:serine-type peptidase activity"/>
    <property type="evidence" value="ECO:0007669"/>
    <property type="project" value="InterPro"/>
</dbReference>
<evidence type="ECO:0000256" key="1">
    <source>
        <dbReference type="ARBA" id="ARBA00004401"/>
    </source>
</evidence>
<comment type="subcellular location">
    <subcellularLocation>
        <location evidence="1">Cell membrane</location>
        <topology evidence="1">Single-pass type II membrane protein</topology>
    </subcellularLocation>
</comment>
<dbReference type="Gene3D" id="2.140.10.30">
    <property type="entry name" value="Dipeptidylpeptidase IV, N-terminal domain"/>
    <property type="match status" value="1"/>
</dbReference>
<dbReference type="SUPFAM" id="SSF53474">
    <property type="entry name" value="alpha/beta-Hydrolases"/>
    <property type="match status" value="1"/>
</dbReference>
<dbReference type="SUPFAM" id="SSF82171">
    <property type="entry name" value="DPP6 N-terminal domain-like"/>
    <property type="match status" value="1"/>
</dbReference>
<sequence length="916" mass="103904">MQLLLRTSSLTLRRLLTAPTGSVDAIITGRAAGLNLQTETEAAGEMTASKDPVRKKPKDSLQDEEFVDVSPPQRNWKGIAISLLVIVVVCSLITLSVVVLTPTDPPDTSKSKLTVADLFKPEFQIHDPEARWINAMQLRDHLLETSNLCSPTCPPSNIARPAKVLPLRRSQIETIGIENLRATPPVLPSLCGKTDLLQAIIHHQHYPDRSGRSNSEVVYRNRDGHVVKFNFVLNETEVILKNTTFVSFKVAKYSLSPDLKFALFAYDVKQVYRYSYTASYIVYNIDTREVWELNPPEVQNSVLQHAAWGRQGRQLIYIFENNIYYQPDVKSSSLRITSSGMEGVIFNGIADWLYEEEILRSHLAHWWSPDGERLAFLRIDDTAVPNMALPQFTGSTYPRGIQYPYPTAGQRNPTVKLFVVNLFGITNTQELHPPDQLRLRDFYITMVKWINNTRLAVRWVNRPQNASLLTVCEASTGVCHQRREEFSETWLTRQSQDPLFSEDLSRIFLTLPVKHGSHRDFHHITMLSKKSRSDPVEVHRLTYGNWEVTRIVSYDEIKNIIYFLSSEEAAQQRHLYSLLLNGSFPRQCLTCGLKKGCTFFDADISQNAQNAILHCQGPGVPAVLLLSFSDLDSYFILESNLLLQSALDTRKMTETKIQNISDDNFELPLKLIYPPDFSDAYLYGLLLIVDPGVPGEQTVMEKFELGWDSVLAMSEQIIVARLDGRGPGFRGQRLLEQVYHRLRTVDVEDQLAALEFLVRQPYVDRTRVGVYGQGYGGYITLMILNSGRLIRCAAAQAPIIDWTMYASAFSERYFGWPSTEESRYHASKVLPGMEGLEGGTLFLAHGTADANVHFQHSAELIKHLIKIGANYTMQIYPDEGHFLSTRSRIQLTHSLIGYFRGCLFDTSLLLEQRDDE</sequence>
<dbReference type="InterPro" id="IPR002469">
    <property type="entry name" value="Peptidase_S9B_N"/>
</dbReference>
<evidence type="ECO:0000256" key="2">
    <source>
        <dbReference type="ARBA" id="ARBA00023180"/>
    </source>
</evidence>
<gene>
    <name evidence="7" type="ORF">CRENBAI_000358</name>
</gene>
<dbReference type="GO" id="GO:0008076">
    <property type="term" value="C:voltage-gated potassium channel complex"/>
    <property type="evidence" value="ECO:0007669"/>
    <property type="project" value="TreeGrafter"/>
</dbReference>
<evidence type="ECO:0000259" key="6">
    <source>
        <dbReference type="Pfam" id="PF00930"/>
    </source>
</evidence>
<feature type="compositionally biased region" description="Basic and acidic residues" evidence="3">
    <location>
        <begin position="51"/>
        <end position="61"/>
    </location>
</feature>
<reference evidence="7 8" key="1">
    <citation type="submission" date="2021-06" db="EMBL/GenBank/DDBJ databases">
        <authorList>
            <person name="Palmer J.M."/>
        </authorList>
    </citation>
    <scope>NUCLEOTIDE SEQUENCE [LARGE SCALE GENOMIC DNA]</scope>
    <source>
        <strain evidence="7 8">MEX-2019</strain>
        <tissue evidence="7">Muscle</tissue>
    </source>
</reference>
<keyword evidence="8" id="KW-1185">Reference proteome</keyword>
<dbReference type="AlphaFoldDB" id="A0AAV9SMW3"/>
<dbReference type="PANTHER" id="PTHR11731">
    <property type="entry name" value="PROTEASE FAMILY S9B,C DIPEPTIDYL-PEPTIDASE IV-RELATED"/>
    <property type="match status" value="1"/>
</dbReference>
<evidence type="ECO:0000313" key="7">
    <source>
        <dbReference type="EMBL" id="KAK5622631.1"/>
    </source>
</evidence>
<dbReference type="Proteomes" id="UP001311232">
    <property type="component" value="Unassembled WGS sequence"/>
</dbReference>
<protein>
    <recommendedName>
        <fullName evidence="9">Inactive dipeptidyl peptidase 10</fullName>
    </recommendedName>
</protein>
<dbReference type="Gene3D" id="3.40.50.1820">
    <property type="entry name" value="alpha/beta hydrolase"/>
    <property type="match status" value="1"/>
</dbReference>
<dbReference type="GO" id="GO:0015459">
    <property type="term" value="F:potassium channel regulator activity"/>
    <property type="evidence" value="ECO:0007669"/>
    <property type="project" value="TreeGrafter"/>
</dbReference>
<dbReference type="Pfam" id="PF00326">
    <property type="entry name" value="Peptidase_S9"/>
    <property type="match status" value="1"/>
</dbReference>
<keyword evidence="4" id="KW-1133">Transmembrane helix</keyword>
<dbReference type="Pfam" id="PF00930">
    <property type="entry name" value="DPPIV_N"/>
    <property type="match status" value="1"/>
</dbReference>
<name>A0AAV9SMW3_9TELE</name>
<accession>A0AAV9SMW3</accession>
<organism evidence="7 8">
    <name type="scientific">Crenichthys baileyi</name>
    <name type="common">White River springfish</name>
    <dbReference type="NCBI Taxonomy" id="28760"/>
    <lineage>
        <taxon>Eukaryota</taxon>
        <taxon>Metazoa</taxon>
        <taxon>Chordata</taxon>
        <taxon>Craniata</taxon>
        <taxon>Vertebrata</taxon>
        <taxon>Euteleostomi</taxon>
        <taxon>Actinopterygii</taxon>
        <taxon>Neopterygii</taxon>
        <taxon>Teleostei</taxon>
        <taxon>Neoteleostei</taxon>
        <taxon>Acanthomorphata</taxon>
        <taxon>Ovalentaria</taxon>
        <taxon>Atherinomorphae</taxon>
        <taxon>Cyprinodontiformes</taxon>
        <taxon>Goodeidae</taxon>
        <taxon>Crenichthys</taxon>
    </lineage>
</organism>
<evidence type="ECO:0000256" key="4">
    <source>
        <dbReference type="SAM" id="Phobius"/>
    </source>
</evidence>
<dbReference type="GO" id="GO:0006508">
    <property type="term" value="P:proteolysis"/>
    <property type="evidence" value="ECO:0007669"/>
    <property type="project" value="InterPro"/>
</dbReference>
<proteinExistence type="predicted"/>